<comment type="caution">
    <text evidence="1">The sequence shown here is derived from an EMBL/GenBank/DDBJ whole genome shotgun (WGS) entry which is preliminary data.</text>
</comment>
<name>A0ABD2CJ47_VESMC</name>
<dbReference type="Proteomes" id="UP001607303">
    <property type="component" value="Unassembled WGS sequence"/>
</dbReference>
<reference evidence="1 2" key="1">
    <citation type="journal article" date="2024" name="Ann. Entomol. Soc. Am.">
        <title>Genomic analyses of the southern and eastern yellowjacket wasps (Hymenoptera: Vespidae) reveal evolutionary signatures of social life.</title>
        <authorList>
            <person name="Catto M.A."/>
            <person name="Caine P.B."/>
            <person name="Orr S.E."/>
            <person name="Hunt B.G."/>
            <person name="Goodisman M.A.D."/>
        </authorList>
    </citation>
    <scope>NUCLEOTIDE SEQUENCE [LARGE SCALE GENOMIC DNA]</scope>
    <source>
        <strain evidence="1">232</strain>
        <tissue evidence="1">Head and thorax</tissue>
    </source>
</reference>
<gene>
    <name evidence="1" type="ORF">V1477_006538</name>
</gene>
<dbReference type="EMBL" id="JAYRBN010000046">
    <property type="protein sequence ID" value="KAL2745121.1"/>
    <property type="molecule type" value="Genomic_DNA"/>
</dbReference>
<organism evidence="1 2">
    <name type="scientific">Vespula maculifrons</name>
    <name type="common">Eastern yellow jacket</name>
    <name type="synonym">Wasp</name>
    <dbReference type="NCBI Taxonomy" id="7453"/>
    <lineage>
        <taxon>Eukaryota</taxon>
        <taxon>Metazoa</taxon>
        <taxon>Ecdysozoa</taxon>
        <taxon>Arthropoda</taxon>
        <taxon>Hexapoda</taxon>
        <taxon>Insecta</taxon>
        <taxon>Pterygota</taxon>
        <taxon>Neoptera</taxon>
        <taxon>Endopterygota</taxon>
        <taxon>Hymenoptera</taxon>
        <taxon>Apocrita</taxon>
        <taxon>Aculeata</taxon>
        <taxon>Vespoidea</taxon>
        <taxon>Vespidae</taxon>
        <taxon>Vespinae</taxon>
        <taxon>Vespula</taxon>
    </lineage>
</organism>
<evidence type="ECO:0000313" key="1">
    <source>
        <dbReference type="EMBL" id="KAL2745121.1"/>
    </source>
</evidence>
<evidence type="ECO:0000313" key="2">
    <source>
        <dbReference type="Proteomes" id="UP001607303"/>
    </source>
</evidence>
<accession>A0ABD2CJ47</accession>
<keyword evidence="2" id="KW-1185">Reference proteome</keyword>
<proteinExistence type="predicted"/>
<dbReference type="AlphaFoldDB" id="A0ABD2CJ47"/>
<sequence>MRDERRLRRTLRRLEALPLARRAPLASLNTKCITHLLENPAGVSRPYSSHIAFGKDLKSFRGPPANDNVISLNRTFRVNVQNSIISDEGIETSRTKQLTLDAGTTIEVANSRRNKEEEGVGVQGGVERGRVVEAEGEGGDFEGVQNKPRELAVITALWAPEVPCPSVTPENHDSGESCPNCTTLSRSISRIISQLRFNNQDQLTFRGYHIAELTMEKN</sequence>
<protein>
    <submittedName>
        <fullName evidence="1">Uncharacterized protein</fullName>
    </submittedName>
</protein>